<organism evidence="3 4">
    <name type="scientific">Roseateles amylovorans</name>
    <dbReference type="NCBI Taxonomy" id="2978473"/>
    <lineage>
        <taxon>Bacteria</taxon>
        <taxon>Pseudomonadati</taxon>
        <taxon>Pseudomonadota</taxon>
        <taxon>Betaproteobacteria</taxon>
        <taxon>Burkholderiales</taxon>
        <taxon>Sphaerotilaceae</taxon>
        <taxon>Roseateles</taxon>
    </lineage>
</organism>
<keyword evidence="2" id="KW-0472">Membrane</keyword>
<reference evidence="3" key="1">
    <citation type="submission" date="2022-10" db="EMBL/GenBank/DDBJ databases">
        <title>Characterization and whole genome sequencing of a new Roseateles species, isolated from fresh water.</title>
        <authorList>
            <person name="Guliayeva D.Y."/>
            <person name="Akhremchuk A.E."/>
            <person name="Sikolenko M.A."/>
            <person name="Valentovich L.N."/>
            <person name="Sidarenka A.V."/>
        </authorList>
    </citation>
    <scope>NUCLEOTIDE SEQUENCE</scope>
    <source>
        <strain evidence="3">BIM B-1768</strain>
    </source>
</reference>
<name>A0ABY6B482_9BURK</name>
<keyword evidence="4" id="KW-1185">Reference proteome</keyword>
<evidence type="ECO:0000256" key="1">
    <source>
        <dbReference type="SAM" id="MobiDB-lite"/>
    </source>
</evidence>
<dbReference type="Proteomes" id="UP001064933">
    <property type="component" value="Chromosome"/>
</dbReference>
<accession>A0ABY6B482</accession>
<keyword evidence="2" id="KW-0812">Transmembrane</keyword>
<evidence type="ECO:0008006" key="5">
    <source>
        <dbReference type="Google" id="ProtNLM"/>
    </source>
</evidence>
<keyword evidence="2" id="KW-1133">Transmembrane helix</keyword>
<dbReference type="EMBL" id="CP104562">
    <property type="protein sequence ID" value="UXH80054.1"/>
    <property type="molecule type" value="Genomic_DNA"/>
</dbReference>
<feature type="region of interest" description="Disordered" evidence="1">
    <location>
        <begin position="1"/>
        <end position="25"/>
    </location>
</feature>
<dbReference type="RefSeq" id="WP_261759872.1">
    <property type="nucleotide sequence ID" value="NZ_CP104562.2"/>
</dbReference>
<gene>
    <name evidence="3" type="ORF">N4261_09305</name>
</gene>
<sequence length="100" mass="10489">MNDINKEARRPQAATGGASMPDLPSSGPWWRHRMMWLVVGGPSVVVLASFVTLALAITHPDPVVKHESGGVVRQAADEADASLAPAMNARNHAATGGQPQ</sequence>
<evidence type="ECO:0000313" key="4">
    <source>
        <dbReference type="Proteomes" id="UP001064933"/>
    </source>
</evidence>
<feature type="compositionally biased region" description="Basic and acidic residues" evidence="1">
    <location>
        <begin position="1"/>
        <end position="10"/>
    </location>
</feature>
<proteinExistence type="predicted"/>
<evidence type="ECO:0000256" key="2">
    <source>
        <dbReference type="SAM" id="Phobius"/>
    </source>
</evidence>
<protein>
    <recommendedName>
        <fullName evidence="5">Nitrogen fixation protein FixH</fullName>
    </recommendedName>
</protein>
<feature type="transmembrane region" description="Helical" evidence="2">
    <location>
        <begin position="34"/>
        <end position="57"/>
    </location>
</feature>
<evidence type="ECO:0000313" key="3">
    <source>
        <dbReference type="EMBL" id="UXH80054.1"/>
    </source>
</evidence>